<dbReference type="Proteomes" id="UP000011529">
    <property type="component" value="Unassembled WGS sequence"/>
</dbReference>
<keyword evidence="3" id="KW-1185">Reference proteome</keyword>
<accession>M2B6C4</accession>
<feature type="region of interest" description="Disordered" evidence="1">
    <location>
        <begin position="31"/>
        <end position="54"/>
    </location>
</feature>
<evidence type="ECO:0000256" key="1">
    <source>
        <dbReference type="SAM" id="MobiDB-lite"/>
    </source>
</evidence>
<evidence type="ECO:0000313" key="3">
    <source>
        <dbReference type="Proteomes" id="UP000011529"/>
    </source>
</evidence>
<reference evidence="2" key="1">
    <citation type="submission" date="2012-11" db="EMBL/GenBank/DDBJ databases">
        <title>Permanent draft genomes of Rhodopirellula europaea strain SH398 and 6C.</title>
        <authorList>
            <person name="Richter M."/>
            <person name="Richter-Heitmann T."/>
            <person name="Frank C."/>
            <person name="Harder J."/>
            <person name="Glockner F.O."/>
        </authorList>
    </citation>
    <scope>NUCLEOTIDE SEQUENCE</scope>
    <source>
        <strain evidence="2">6C</strain>
    </source>
</reference>
<gene>
    <name evidence="2" type="ORF">RE6C_01475</name>
</gene>
<reference evidence="2" key="2">
    <citation type="journal article" date="2013" name="Mar. Genomics">
        <title>Expression of sulfatases in Rhodopirellula baltica and the diversity of sulfatases in the genus Rhodopirellula.</title>
        <authorList>
            <person name="Wegner C.E."/>
            <person name="Richter-Heitmann T."/>
            <person name="Klindworth A."/>
            <person name="Klockow C."/>
            <person name="Richter M."/>
            <person name="Achstetter T."/>
            <person name="Glockner F.O."/>
            <person name="Harder J."/>
        </authorList>
    </citation>
    <scope>NUCLEOTIDE SEQUENCE [LARGE SCALE GENOMIC DNA]</scope>
    <source>
        <strain evidence="2">6C</strain>
    </source>
</reference>
<evidence type="ECO:0000313" key="2">
    <source>
        <dbReference type="EMBL" id="EMB17764.1"/>
    </source>
</evidence>
<feature type="compositionally biased region" description="Polar residues" evidence="1">
    <location>
        <begin position="33"/>
        <end position="42"/>
    </location>
</feature>
<sequence length="54" mass="5813">MAPGLLNPLVGEWFVKEATSGDTGRLAPFRYQFQPQRTSSPVPNLAAGRKPSGL</sequence>
<dbReference type="EMBL" id="ANMO01000088">
    <property type="protein sequence ID" value="EMB17764.1"/>
    <property type="molecule type" value="Genomic_DNA"/>
</dbReference>
<organism evidence="2 3">
    <name type="scientific">Rhodopirellula europaea 6C</name>
    <dbReference type="NCBI Taxonomy" id="1263867"/>
    <lineage>
        <taxon>Bacteria</taxon>
        <taxon>Pseudomonadati</taxon>
        <taxon>Planctomycetota</taxon>
        <taxon>Planctomycetia</taxon>
        <taxon>Pirellulales</taxon>
        <taxon>Pirellulaceae</taxon>
        <taxon>Rhodopirellula</taxon>
    </lineage>
</organism>
<dbReference type="AlphaFoldDB" id="M2B6C4"/>
<protein>
    <submittedName>
        <fullName evidence="2">Uncharacterized protein</fullName>
    </submittedName>
</protein>
<name>M2B6C4_9BACT</name>
<proteinExistence type="predicted"/>
<comment type="caution">
    <text evidence="2">The sequence shown here is derived from an EMBL/GenBank/DDBJ whole genome shotgun (WGS) entry which is preliminary data.</text>
</comment>